<sequence>MKRRSFIKNTSLATGMALVPNFLKAFDDLVPNLNTHRNLVVIHLKGGNDGLNTIIPVNNDIYYNARPKIAIKQRDTIRLNDELGFNKNLLPLKKLYDQGYLSIINNVGYPNPSRSHFVSSDIWQTASDHSNILDSGWIGRYLDKYGKKPYNAIQIDDDLDLALRGERRNGIATRNAKQLYRSLQESDFNTILSYHDPSHHDEHNLGYLYQTMIDAKSSAKYLYETALDSNLSDSYPKASTLSNQLKVVGQFIKSGLDTNIYYASLGGFDTHANQVGRQDKLLKNYAEAVEAFVKDLRKNNKFRNTLILTFSEFGRRVKQNYSNGTDHGAANNIFVIGENLKKSGLYNSLASLKDLDNNGDLKYEIDFRTVYATVLSKWLNADDRIVLNQDFEKLNFI</sequence>
<proteinExistence type="predicted"/>
<dbReference type="RefSeq" id="WP_331808859.1">
    <property type="nucleotide sequence ID" value="NZ_JAZHOU010000001.1"/>
</dbReference>
<comment type="caution">
    <text evidence="1">The sequence shown here is derived from an EMBL/GenBank/DDBJ whole genome shotgun (WGS) entry which is preliminary data.</text>
</comment>
<accession>A0ABU7W273</accession>
<dbReference type="Proteomes" id="UP001356704">
    <property type="component" value="Unassembled WGS sequence"/>
</dbReference>
<dbReference type="Pfam" id="PF07394">
    <property type="entry name" value="DUF1501"/>
    <property type="match status" value="1"/>
</dbReference>
<name>A0ABU7W273_9FLAO</name>
<reference evidence="1 2" key="1">
    <citation type="submission" date="2024-02" db="EMBL/GenBank/DDBJ databases">
        <title>Winogradskyella poriferorum JCM 12885.</title>
        <authorList>
            <person name="Zhang D.-F."/>
            <person name="Fu Z.-Y."/>
        </authorList>
    </citation>
    <scope>NUCLEOTIDE SEQUENCE [LARGE SCALE GENOMIC DNA]</scope>
    <source>
        <strain evidence="1 2">JCM 12885</strain>
    </source>
</reference>
<gene>
    <name evidence="1" type="ORF">V1468_03480</name>
</gene>
<organism evidence="1 2">
    <name type="scientific">Winogradskyella poriferorum</name>
    <dbReference type="NCBI Taxonomy" id="307627"/>
    <lineage>
        <taxon>Bacteria</taxon>
        <taxon>Pseudomonadati</taxon>
        <taxon>Bacteroidota</taxon>
        <taxon>Flavobacteriia</taxon>
        <taxon>Flavobacteriales</taxon>
        <taxon>Flavobacteriaceae</taxon>
        <taxon>Winogradskyella</taxon>
    </lineage>
</organism>
<keyword evidence="2" id="KW-1185">Reference proteome</keyword>
<dbReference type="EMBL" id="JAZHOU010000001">
    <property type="protein sequence ID" value="MEF3078056.1"/>
    <property type="molecule type" value="Genomic_DNA"/>
</dbReference>
<protein>
    <submittedName>
        <fullName evidence="1">DUF1501 domain-containing protein</fullName>
    </submittedName>
</protein>
<evidence type="ECO:0000313" key="1">
    <source>
        <dbReference type="EMBL" id="MEF3078056.1"/>
    </source>
</evidence>
<dbReference type="PANTHER" id="PTHR43737:SF1">
    <property type="entry name" value="DUF1501 DOMAIN-CONTAINING PROTEIN"/>
    <property type="match status" value="1"/>
</dbReference>
<dbReference type="PANTHER" id="PTHR43737">
    <property type="entry name" value="BLL7424 PROTEIN"/>
    <property type="match status" value="1"/>
</dbReference>
<evidence type="ECO:0000313" key="2">
    <source>
        <dbReference type="Proteomes" id="UP001356704"/>
    </source>
</evidence>
<dbReference type="InterPro" id="IPR010869">
    <property type="entry name" value="DUF1501"/>
</dbReference>